<keyword evidence="8" id="KW-1185">Reference proteome</keyword>
<dbReference type="GO" id="GO:0016020">
    <property type="term" value="C:membrane"/>
    <property type="evidence" value="ECO:0007669"/>
    <property type="project" value="UniProtKB-SubCell"/>
</dbReference>
<gene>
    <name evidence="7" type="ORF">GCM10010123_15860</name>
</gene>
<dbReference type="GO" id="GO:0006465">
    <property type="term" value="P:signal peptide processing"/>
    <property type="evidence" value="ECO:0007669"/>
    <property type="project" value="UniProtKB-UniRule"/>
</dbReference>
<dbReference type="NCBIfam" id="TIGR02228">
    <property type="entry name" value="sigpep_I_arch"/>
    <property type="match status" value="1"/>
</dbReference>
<keyword evidence="4 6" id="KW-0472">Membrane</keyword>
<reference evidence="7" key="2">
    <citation type="submission" date="2020-09" db="EMBL/GenBank/DDBJ databases">
        <authorList>
            <person name="Sun Q."/>
            <person name="Ohkuma M."/>
        </authorList>
    </citation>
    <scope>NUCLEOTIDE SEQUENCE</scope>
    <source>
        <strain evidence="7">JCM 3090</strain>
    </source>
</reference>
<accession>A0A8J3B2H1</accession>
<feature type="transmembrane region" description="Helical" evidence="6">
    <location>
        <begin position="20"/>
        <end position="43"/>
    </location>
</feature>
<reference evidence="7" key="1">
    <citation type="journal article" date="2014" name="Int. J. Syst. Evol. Microbiol.">
        <title>Complete genome sequence of Corynebacterium casei LMG S-19264T (=DSM 44701T), isolated from a smear-ripened cheese.</title>
        <authorList>
            <consortium name="US DOE Joint Genome Institute (JGI-PGF)"/>
            <person name="Walter F."/>
            <person name="Albersmeier A."/>
            <person name="Kalinowski J."/>
            <person name="Ruckert C."/>
        </authorList>
    </citation>
    <scope>NUCLEOTIDE SEQUENCE</scope>
    <source>
        <strain evidence="7">JCM 3090</strain>
    </source>
</reference>
<dbReference type="InterPro" id="IPR036286">
    <property type="entry name" value="LexA/Signal_pep-like_sf"/>
</dbReference>
<keyword evidence="3 6" id="KW-1133">Transmembrane helix</keyword>
<comment type="caution">
    <text evidence="7">The sequence shown here is derived from an EMBL/GenBank/DDBJ whole genome shotgun (WGS) entry which is preliminary data.</text>
</comment>
<dbReference type="GO" id="GO:0004252">
    <property type="term" value="F:serine-type endopeptidase activity"/>
    <property type="evidence" value="ECO:0007669"/>
    <property type="project" value="UniProtKB-UniRule"/>
</dbReference>
<dbReference type="Proteomes" id="UP000649739">
    <property type="component" value="Unassembled WGS sequence"/>
</dbReference>
<evidence type="ECO:0000256" key="6">
    <source>
        <dbReference type="SAM" id="Phobius"/>
    </source>
</evidence>
<evidence type="ECO:0000256" key="2">
    <source>
        <dbReference type="ARBA" id="ARBA00022692"/>
    </source>
</evidence>
<name>A0A8J3B2H1_9ACTN</name>
<comment type="subcellular location">
    <subcellularLocation>
        <location evidence="1">Membrane</location>
    </subcellularLocation>
</comment>
<protein>
    <recommendedName>
        <fullName evidence="5">Signal peptidase I</fullName>
        <ecNumber evidence="5">3.4.21.89</ecNumber>
    </recommendedName>
</protein>
<dbReference type="AlphaFoldDB" id="A0A8J3B2H1"/>
<dbReference type="PANTHER" id="PTHR10806:SF6">
    <property type="entry name" value="SIGNAL PEPTIDASE COMPLEX CATALYTIC SUBUNIT SEC11"/>
    <property type="match status" value="1"/>
</dbReference>
<dbReference type="CDD" id="cd06530">
    <property type="entry name" value="S26_SPase_I"/>
    <property type="match status" value="1"/>
</dbReference>
<dbReference type="PANTHER" id="PTHR10806">
    <property type="entry name" value="SIGNAL PEPTIDASE COMPLEX CATALYTIC SUBUNIT SEC11"/>
    <property type="match status" value="1"/>
</dbReference>
<evidence type="ECO:0000256" key="1">
    <source>
        <dbReference type="ARBA" id="ARBA00004370"/>
    </source>
</evidence>
<dbReference type="EC" id="3.4.21.89" evidence="5"/>
<evidence type="ECO:0000313" key="8">
    <source>
        <dbReference type="Proteomes" id="UP000649739"/>
    </source>
</evidence>
<feature type="transmembrane region" description="Helical" evidence="6">
    <location>
        <begin position="163"/>
        <end position="180"/>
    </location>
</feature>
<dbReference type="GO" id="GO:0009003">
    <property type="term" value="F:signal peptidase activity"/>
    <property type="evidence" value="ECO:0007669"/>
    <property type="project" value="UniProtKB-EC"/>
</dbReference>
<dbReference type="SUPFAM" id="SSF51306">
    <property type="entry name" value="LexA/Signal peptidase"/>
    <property type="match status" value="1"/>
</dbReference>
<dbReference type="InterPro" id="IPR019533">
    <property type="entry name" value="Peptidase_S26"/>
</dbReference>
<proteinExistence type="predicted"/>
<keyword evidence="2 6" id="KW-0812">Transmembrane</keyword>
<evidence type="ECO:0000256" key="3">
    <source>
        <dbReference type="ARBA" id="ARBA00022989"/>
    </source>
</evidence>
<dbReference type="EMBL" id="BMQB01000003">
    <property type="protein sequence ID" value="GGJ87076.1"/>
    <property type="molecule type" value="Genomic_DNA"/>
</dbReference>
<organism evidence="7 8">
    <name type="scientific">Pilimelia anulata</name>
    <dbReference type="NCBI Taxonomy" id="53371"/>
    <lineage>
        <taxon>Bacteria</taxon>
        <taxon>Bacillati</taxon>
        <taxon>Actinomycetota</taxon>
        <taxon>Actinomycetes</taxon>
        <taxon>Micromonosporales</taxon>
        <taxon>Micromonosporaceae</taxon>
        <taxon>Pilimelia</taxon>
    </lineage>
</organism>
<evidence type="ECO:0000256" key="5">
    <source>
        <dbReference type="NCBIfam" id="TIGR02228"/>
    </source>
</evidence>
<dbReference type="InterPro" id="IPR001733">
    <property type="entry name" value="Peptidase_S26B"/>
</dbReference>
<evidence type="ECO:0000256" key="4">
    <source>
        <dbReference type="ARBA" id="ARBA00023136"/>
    </source>
</evidence>
<sequence length="256" mass="27060">MTTTTPQHVPHRHRAGNRALGALLNLALLLTMLFVGIAVAATLTGARISPVLSGSMSPTIDRNALVLARPVESTRVRVGDVVLFRRPDAAAADPLVMHRVVRLTDRGPERIMKTRGDANTADDPWAIDLNASGLYRVEGSVPGVGAAYGMWNRTVRDANAARVWPGVLLLIGAAALGRWLRRRHRADAAAAAERAYAATVAERALAEEREREAVIERARAADERARLAAVGRVSAALVGGGPAPATAVRAGVPAAH</sequence>
<evidence type="ECO:0000313" key="7">
    <source>
        <dbReference type="EMBL" id="GGJ87076.1"/>
    </source>
</evidence>
<dbReference type="RefSeq" id="WP_189169430.1">
    <property type="nucleotide sequence ID" value="NZ_BMQB01000003.1"/>
</dbReference>